<organism evidence="1 2">
    <name type="scientific">Schistosoma japonicum</name>
    <name type="common">Blood fluke</name>
    <dbReference type="NCBI Taxonomy" id="6182"/>
    <lineage>
        <taxon>Eukaryota</taxon>
        <taxon>Metazoa</taxon>
        <taxon>Spiralia</taxon>
        <taxon>Lophotrochozoa</taxon>
        <taxon>Platyhelminthes</taxon>
        <taxon>Trematoda</taxon>
        <taxon>Digenea</taxon>
        <taxon>Strigeidida</taxon>
        <taxon>Schistosomatoidea</taxon>
        <taxon>Schistosomatidae</taxon>
        <taxon>Schistosoma</taxon>
    </lineage>
</organism>
<keyword evidence="2" id="KW-1185">Reference proteome</keyword>
<reference evidence="1 2" key="1">
    <citation type="submission" date="2019-03" db="EMBL/GenBank/DDBJ databases">
        <title>An improved genome assembly of the fluke Schistosoma japonicum.</title>
        <authorList>
            <person name="Hu W."/>
            <person name="Luo F."/>
            <person name="Yin M."/>
            <person name="Mo X."/>
            <person name="Sun C."/>
            <person name="Wu Q."/>
            <person name="Zhu B."/>
            <person name="Xiang M."/>
            <person name="Wang J."/>
            <person name="Wang Y."/>
            <person name="Zhang T."/>
            <person name="Xu B."/>
            <person name="Zheng H."/>
            <person name="Feng Z."/>
        </authorList>
    </citation>
    <scope>NUCLEOTIDE SEQUENCE [LARGE SCALE GENOMIC DNA]</scope>
    <source>
        <strain evidence="1">HuSjv2</strain>
        <tissue evidence="1">Worms</tissue>
    </source>
</reference>
<proteinExistence type="predicted"/>
<name>A0A4Z2CQU7_SCHJA</name>
<dbReference type="Proteomes" id="UP000311919">
    <property type="component" value="Unassembled WGS sequence"/>
</dbReference>
<feature type="non-terminal residue" evidence="1">
    <location>
        <position position="63"/>
    </location>
</feature>
<dbReference type="AlphaFoldDB" id="A0A4Z2CQU7"/>
<evidence type="ECO:0000313" key="1">
    <source>
        <dbReference type="EMBL" id="TNN06585.1"/>
    </source>
</evidence>
<accession>A0A4Z2CQU7</accession>
<evidence type="ECO:0000313" key="2">
    <source>
        <dbReference type="Proteomes" id="UP000311919"/>
    </source>
</evidence>
<comment type="caution">
    <text evidence="1">The sequence shown here is derived from an EMBL/GenBank/DDBJ whole genome shotgun (WGS) entry which is preliminary data.</text>
</comment>
<dbReference type="EMBL" id="SKCS01000457">
    <property type="protein sequence ID" value="TNN06585.1"/>
    <property type="molecule type" value="Genomic_DNA"/>
</dbReference>
<sequence>MKHKSYAGVHQSLNCSVRAYYSANRVRLQQEFICCGANLLVDYYNETFLEPLSCRMNYQVYQQ</sequence>
<protein>
    <submittedName>
        <fullName evidence="1">Uncharacterized protein</fullName>
    </submittedName>
</protein>
<gene>
    <name evidence="1" type="ORF">EWB00_008279</name>
</gene>